<accession>A0A839SJI1</accession>
<keyword evidence="2" id="KW-1185">Reference proteome</keyword>
<dbReference type="Proteomes" id="UP000539265">
    <property type="component" value="Unassembled WGS sequence"/>
</dbReference>
<dbReference type="EMBL" id="JACHWX010000009">
    <property type="protein sequence ID" value="MBB3056709.1"/>
    <property type="molecule type" value="Genomic_DNA"/>
</dbReference>
<organism evidence="1 2">
    <name type="scientific">Mucilaginibacter gotjawali</name>
    <dbReference type="NCBI Taxonomy" id="1550579"/>
    <lineage>
        <taxon>Bacteria</taxon>
        <taxon>Pseudomonadati</taxon>
        <taxon>Bacteroidota</taxon>
        <taxon>Sphingobacteriia</taxon>
        <taxon>Sphingobacteriales</taxon>
        <taxon>Sphingobacteriaceae</taxon>
        <taxon>Mucilaginibacter</taxon>
    </lineage>
</organism>
<proteinExistence type="predicted"/>
<evidence type="ECO:0000313" key="1">
    <source>
        <dbReference type="EMBL" id="MBB3056709.1"/>
    </source>
</evidence>
<dbReference type="AlphaFoldDB" id="A0A839SJI1"/>
<name>A0A839SJI1_9SPHI</name>
<reference evidence="1" key="1">
    <citation type="submission" date="2020-08" db="EMBL/GenBank/DDBJ databases">
        <title>Genomic Encyclopedia of Type Strains, Phase III (KMG-III): the genomes of soil and plant-associated and newly described type strains.</title>
        <authorList>
            <person name="Whitman W."/>
        </authorList>
    </citation>
    <scope>NUCLEOTIDE SEQUENCE [LARGE SCALE GENOMIC DNA]</scope>
    <source>
        <strain evidence="1">CECT 8628</strain>
    </source>
</reference>
<comment type="caution">
    <text evidence="1">The sequence shown here is derived from an EMBL/GenBank/DDBJ whole genome shotgun (WGS) entry which is preliminary data.</text>
</comment>
<sequence length="70" mass="7597">MKKEMKPLSRAEMKKVTGGVLMKYIWHCRDTATSDYMIAGTCASSDPSAFCGEYSCLNSGVVCTGGEYCP</sequence>
<evidence type="ECO:0000313" key="2">
    <source>
        <dbReference type="Proteomes" id="UP000539265"/>
    </source>
</evidence>
<gene>
    <name evidence="1" type="ORF">FHS11_003135</name>
</gene>
<protein>
    <submittedName>
        <fullName evidence="1">Uncharacterized protein</fullName>
    </submittedName>
</protein>
<dbReference type="RefSeq" id="WP_157750732.1">
    <property type="nucleotide sequence ID" value="NZ_AP017313.1"/>
</dbReference>